<dbReference type="Pfam" id="PF00092">
    <property type="entry name" value="VWA"/>
    <property type="match status" value="1"/>
</dbReference>
<organism evidence="3 5">
    <name type="scientific">Brevibacillus composti</name>
    <dbReference type="NCBI Taxonomy" id="2796470"/>
    <lineage>
        <taxon>Bacteria</taxon>
        <taxon>Bacillati</taxon>
        <taxon>Bacillota</taxon>
        <taxon>Bacilli</taxon>
        <taxon>Bacillales</taxon>
        <taxon>Paenibacillaceae</taxon>
        <taxon>Brevibacillus</taxon>
    </lineage>
</organism>
<evidence type="ECO:0000259" key="2">
    <source>
        <dbReference type="PROSITE" id="PS50234"/>
    </source>
</evidence>
<dbReference type="CDD" id="cd00198">
    <property type="entry name" value="vWFA"/>
    <property type="match status" value="1"/>
</dbReference>
<dbReference type="PROSITE" id="PS50234">
    <property type="entry name" value="VWFA"/>
    <property type="match status" value="1"/>
</dbReference>
<reference evidence="3 5" key="1">
    <citation type="submission" date="2020-12" db="EMBL/GenBank/DDBJ databases">
        <title>strain FJAT-54423T represents a novel species of the genus Brevibacillus.</title>
        <authorList>
            <person name="Tang R."/>
        </authorList>
    </citation>
    <scope>NUCLEOTIDE SEQUENCE [LARGE SCALE GENOMIC DNA]</scope>
    <source>
        <strain evidence="3 5">FJAT-54423</strain>
    </source>
</reference>
<gene>
    <name evidence="3" type="ORF">JD108_21425</name>
    <name evidence="4" type="ORF">KDJ56_21360</name>
</gene>
<feature type="transmembrane region" description="Helical" evidence="1">
    <location>
        <begin position="83"/>
        <end position="103"/>
    </location>
</feature>
<dbReference type="AlphaFoldDB" id="A0A7T5EKL3"/>
<evidence type="ECO:0000313" key="3">
    <source>
        <dbReference type="EMBL" id="QQE74347.1"/>
    </source>
</evidence>
<feature type="domain" description="VWFA" evidence="2">
    <location>
        <begin position="115"/>
        <end position="302"/>
    </location>
</feature>
<accession>A0A7T5EKL3</accession>
<dbReference type="SUPFAM" id="SSF53300">
    <property type="entry name" value="vWA-like"/>
    <property type="match status" value="1"/>
</dbReference>
<evidence type="ECO:0000313" key="5">
    <source>
        <dbReference type="Proteomes" id="UP000595847"/>
    </source>
</evidence>
<sequence length="427" mass="45516">MIQKRISVPLVMSSLFGGLVGFGIGEILLHRLSGELAEWLLVGLYIGQFAFFVGLFCLIAEMISPKLNGMGWRQRYAGFSWKMLVPATFVMLGIAGLLFQLLYGSTFQRAAGSDSIVMLLDTSGSMRDTDPDDQLFAAAADLIGRMDHDMRVAVITFQDDARVLQPMVSLGDPAAREAVLQKLRDHEAPGGGTNIEAALQRALELVQDPASGAGNSTVVLMSDGYSSVNMGRALPPYQEQQIPIHTVGMSQVSADGTNLLKQIAAETGGTYTDVVNTQQLSAAFGQIYELNRQERNLLTERTGADSGRMLYAVERVAFVTVIGALLGLALGLIFDNKFIAKSFSIGGAVAGVLAGLVLEAGFASAALPDFVLRMLADLLLALVLALWSVSVSAPASGQASDRGSFSRRRYAPAQSLDAGSSGSKRFH</sequence>
<keyword evidence="1" id="KW-1133">Transmembrane helix</keyword>
<keyword evidence="1" id="KW-0812">Transmembrane</keyword>
<keyword evidence="1" id="KW-0472">Membrane</keyword>
<dbReference type="Proteomes" id="UP000595847">
    <property type="component" value="Chromosome"/>
</dbReference>
<dbReference type="PANTHER" id="PTHR10579:SF43">
    <property type="entry name" value="ZINC FINGER (C3HC4-TYPE RING FINGER) FAMILY PROTEIN"/>
    <property type="match status" value="1"/>
</dbReference>
<evidence type="ECO:0000256" key="1">
    <source>
        <dbReference type="SAM" id="Phobius"/>
    </source>
</evidence>
<proteinExistence type="predicted"/>
<feature type="transmembrane region" description="Helical" evidence="1">
    <location>
        <begin position="41"/>
        <end position="63"/>
    </location>
</feature>
<dbReference type="PANTHER" id="PTHR10579">
    <property type="entry name" value="CALCIUM-ACTIVATED CHLORIDE CHANNEL REGULATOR"/>
    <property type="match status" value="1"/>
</dbReference>
<dbReference type="SMART" id="SM00327">
    <property type="entry name" value="VWA"/>
    <property type="match status" value="1"/>
</dbReference>
<dbReference type="KEGG" id="bcop:JD108_21425"/>
<keyword evidence="6" id="KW-1185">Reference proteome</keyword>
<dbReference type="Proteomes" id="UP000677234">
    <property type="component" value="Chromosome"/>
</dbReference>
<name>A0A7T5EKL3_9BACL</name>
<feature type="transmembrane region" description="Helical" evidence="1">
    <location>
        <begin position="316"/>
        <end position="334"/>
    </location>
</feature>
<protein>
    <submittedName>
        <fullName evidence="3">VWA domain-containing protein</fullName>
    </submittedName>
</protein>
<dbReference type="Gene3D" id="3.40.50.410">
    <property type="entry name" value="von Willebrand factor, type A domain"/>
    <property type="match status" value="1"/>
</dbReference>
<evidence type="ECO:0000313" key="4">
    <source>
        <dbReference type="EMBL" id="QUO41429.1"/>
    </source>
</evidence>
<dbReference type="EMBL" id="CP073708">
    <property type="protein sequence ID" value="QUO41429.1"/>
    <property type="molecule type" value="Genomic_DNA"/>
</dbReference>
<evidence type="ECO:0000313" key="6">
    <source>
        <dbReference type="Proteomes" id="UP000677234"/>
    </source>
</evidence>
<dbReference type="InterPro" id="IPR051266">
    <property type="entry name" value="CLCR"/>
</dbReference>
<feature type="transmembrane region" description="Helical" evidence="1">
    <location>
        <begin position="6"/>
        <end position="29"/>
    </location>
</feature>
<dbReference type="EMBL" id="CP066308">
    <property type="protein sequence ID" value="QQE74347.1"/>
    <property type="molecule type" value="Genomic_DNA"/>
</dbReference>
<reference evidence="4" key="2">
    <citation type="submission" date="2021-04" db="EMBL/GenBank/DDBJ databases">
        <title>Brevibacillus composti FJAT-54423, complete genome.</title>
        <authorList>
            <person name="Tang R."/>
        </authorList>
    </citation>
    <scope>NUCLEOTIDE SEQUENCE</scope>
    <source>
        <strain evidence="4">FJAT-54424</strain>
    </source>
</reference>
<dbReference type="RefSeq" id="WP_198827928.1">
    <property type="nucleotide sequence ID" value="NZ_CP066308.1"/>
</dbReference>
<feature type="transmembrane region" description="Helical" evidence="1">
    <location>
        <begin position="340"/>
        <end position="358"/>
    </location>
</feature>
<dbReference type="InterPro" id="IPR002035">
    <property type="entry name" value="VWF_A"/>
</dbReference>
<dbReference type="InterPro" id="IPR036465">
    <property type="entry name" value="vWFA_dom_sf"/>
</dbReference>
<feature type="transmembrane region" description="Helical" evidence="1">
    <location>
        <begin position="370"/>
        <end position="389"/>
    </location>
</feature>